<evidence type="ECO:0000313" key="2">
    <source>
        <dbReference type="EMBL" id="MPM95896.1"/>
    </source>
</evidence>
<organism evidence="2">
    <name type="scientific">bioreactor metagenome</name>
    <dbReference type="NCBI Taxonomy" id="1076179"/>
    <lineage>
        <taxon>unclassified sequences</taxon>
        <taxon>metagenomes</taxon>
        <taxon>ecological metagenomes</taxon>
    </lineage>
</organism>
<proteinExistence type="predicted"/>
<dbReference type="AlphaFoldDB" id="A0A645E2V2"/>
<name>A0A645E2V2_9ZZZZ</name>
<dbReference type="EMBL" id="VSSQ01042330">
    <property type="protein sequence ID" value="MPM95896.1"/>
    <property type="molecule type" value="Genomic_DNA"/>
</dbReference>
<feature type="region of interest" description="Disordered" evidence="1">
    <location>
        <begin position="14"/>
        <end position="35"/>
    </location>
</feature>
<accession>A0A645E2V2</accession>
<sequence length="153" mass="16438">MDIGVQQLRVEGEEKYPVSGIGPAQGPGGTPYQRVRHRPAVDEGRDEAPGFARKGGPPALQAEMGRRSLTVAKLAGVSPEIPEQPLPVSVAGGGKARLPVPAPGKGHRRIGHREIPQKGQHPPFLRDGRLQEFSSCRKGIEKVLHRDPRAFSA</sequence>
<comment type="caution">
    <text evidence="2">The sequence shown here is derived from an EMBL/GenBank/DDBJ whole genome shotgun (WGS) entry which is preliminary data.</text>
</comment>
<feature type="region of interest" description="Disordered" evidence="1">
    <location>
        <begin position="82"/>
        <end position="125"/>
    </location>
</feature>
<feature type="region of interest" description="Disordered" evidence="1">
    <location>
        <begin position="41"/>
        <end position="60"/>
    </location>
</feature>
<evidence type="ECO:0000256" key="1">
    <source>
        <dbReference type="SAM" id="MobiDB-lite"/>
    </source>
</evidence>
<gene>
    <name evidence="2" type="ORF">SDC9_143052</name>
</gene>
<reference evidence="2" key="1">
    <citation type="submission" date="2019-08" db="EMBL/GenBank/DDBJ databases">
        <authorList>
            <person name="Kucharzyk K."/>
            <person name="Murdoch R.W."/>
            <person name="Higgins S."/>
            <person name="Loffler F."/>
        </authorList>
    </citation>
    <scope>NUCLEOTIDE SEQUENCE</scope>
</reference>
<protein>
    <submittedName>
        <fullName evidence="2">Uncharacterized protein</fullName>
    </submittedName>
</protein>